<comment type="similarity">
    <text evidence="1">Belongs to the short-chain dehydrogenases/reductases (SDR) family.</text>
</comment>
<reference evidence="4 5" key="1">
    <citation type="submission" date="2018-03" db="EMBL/GenBank/DDBJ databases">
        <title>Genomic Encyclopedia of Archaeal and Bacterial Type Strains, Phase II (KMG-II): from individual species to whole genera.</title>
        <authorList>
            <person name="Goeker M."/>
        </authorList>
    </citation>
    <scope>NUCLEOTIDE SEQUENCE [LARGE SCALE GENOMIC DNA]</scope>
    <source>
        <strain evidence="4 5">DSM 45211</strain>
    </source>
</reference>
<dbReference type="PANTHER" id="PTHR42760">
    <property type="entry name" value="SHORT-CHAIN DEHYDROGENASES/REDUCTASES FAMILY MEMBER"/>
    <property type="match status" value="1"/>
</dbReference>
<evidence type="ECO:0000259" key="3">
    <source>
        <dbReference type="SMART" id="SM00822"/>
    </source>
</evidence>
<dbReference type="Pfam" id="PF13561">
    <property type="entry name" value="adh_short_C2"/>
    <property type="match status" value="1"/>
</dbReference>
<proteinExistence type="inferred from homology"/>
<dbReference type="Proteomes" id="UP000243528">
    <property type="component" value="Unassembled WGS sequence"/>
</dbReference>
<feature type="domain" description="Ketoreductase" evidence="3">
    <location>
        <begin position="14"/>
        <end position="177"/>
    </location>
</feature>
<dbReference type="PANTHER" id="PTHR42760:SF133">
    <property type="entry name" value="3-OXOACYL-[ACYL-CARRIER-PROTEIN] REDUCTASE"/>
    <property type="match status" value="1"/>
</dbReference>
<evidence type="ECO:0000313" key="4">
    <source>
        <dbReference type="EMBL" id="PSL06123.1"/>
    </source>
</evidence>
<dbReference type="SUPFAM" id="SSF51735">
    <property type="entry name" value="NAD(P)-binding Rossmann-fold domains"/>
    <property type="match status" value="1"/>
</dbReference>
<dbReference type="InterPro" id="IPR002347">
    <property type="entry name" value="SDR_fam"/>
</dbReference>
<accession>A0A2P8E9H4</accession>
<evidence type="ECO:0000313" key="5">
    <source>
        <dbReference type="Proteomes" id="UP000243528"/>
    </source>
</evidence>
<dbReference type="InterPro" id="IPR057326">
    <property type="entry name" value="KR_dom"/>
</dbReference>
<dbReference type="InterPro" id="IPR036291">
    <property type="entry name" value="NAD(P)-bd_dom_sf"/>
</dbReference>
<keyword evidence="2" id="KW-0560">Oxidoreductase</keyword>
<dbReference type="AlphaFoldDB" id="A0A2P8E9H4"/>
<sequence>MTGATTWDPGLAGQVGIVTGAAGGIGLETARLMAEAGARLRLVDRSDAVLDVADELGADADVRDLAEPAAGAEVVETVVRDIGPPSFVVNAAGIQAPRRPLTQLRDEDWSQLYATNLRAVLNVCRSAASRMRPGSAIVNVASVSGTVAVPGLVPYGSLKAAVAQLGKGLAVELAPDGVRVNAVAPGYVRTAMTRELLDDVERGEQIRARIPMRRVAEPVEVARVIVFLLSPLSSYVTGEVVHVDGGFSAQ</sequence>
<evidence type="ECO:0000256" key="1">
    <source>
        <dbReference type="ARBA" id="ARBA00006484"/>
    </source>
</evidence>
<dbReference type="PRINTS" id="PR00081">
    <property type="entry name" value="GDHRDH"/>
</dbReference>
<dbReference type="FunFam" id="3.40.50.720:FF:000084">
    <property type="entry name" value="Short-chain dehydrogenase reductase"/>
    <property type="match status" value="1"/>
</dbReference>
<dbReference type="PRINTS" id="PR00080">
    <property type="entry name" value="SDRFAMILY"/>
</dbReference>
<dbReference type="EMBL" id="PYGE01000003">
    <property type="protein sequence ID" value="PSL06123.1"/>
    <property type="molecule type" value="Genomic_DNA"/>
</dbReference>
<dbReference type="SMART" id="SM00822">
    <property type="entry name" value="PKS_KR"/>
    <property type="match status" value="1"/>
</dbReference>
<dbReference type="Gene3D" id="3.40.50.720">
    <property type="entry name" value="NAD(P)-binding Rossmann-like Domain"/>
    <property type="match status" value="1"/>
</dbReference>
<keyword evidence="5" id="KW-1185">Reference proteome</keyword>
<organism evidence="4 5">
    <name type="scientific">Haloactinopolyspora alba</name>
    <dbReference type="NCBI Taxonomy" id="648780"/>
    <lineage>
        <taxon>Bacteria</taxon>
        <taxon>Bacillati</taxon>
        <taxon>Actinomycetota</taxon>
        <taxon>Actinomycetes</taxon>
        <taxon>Jiangellales</taxon>
        <taxon>Jiangellaceae</taxon>
        <taxon>Haloactinopolyspora</taxon>
    </lineage>
</organism>
<name>A0A2P8E9H4_9ACTN</name>
<comment type="caution">
    <text evidence="4">The sequence shown here is derived from an EMBL/GenBank/DDBJ whole genome shotgun (WGS) entry which is preliminary data.</text>
</comment>
<gene>
    <name evidence="4" type="ORF">CLV30_103278</name>
</gene>
<protein>
    <submittedName>
        <fullName evidence="4">NAD(P)-dependent dehydrogenase (Short-subunit alcohol dehydrogenase family)</fullName>
    </submittedName>
</protein>
<dbReference type="RefSeq" id="WP_165358553.1">
    <property type="nucleotide sequence ID" value="NZ_ML142903.1"/>
</dbReference>
<dbReference type="CDD" id="cd05233">
    <property type="entry name" value="SDR_c"/>
    <property type="match status" value="1"/>
</dbReference>
<dbReference type="GO" id="GO:0016616">
    <property type="term" value="F:oxidoreductase activity, acting on the CH-OH group of donors, NAD or NADP as acceptor"/>
    <property type="evidence" value="ECO:0007669"/>
    <property type="project" value="UniProtKB-ARBA"/>
</dbReference>
<evidence type="ECO:0000256" key="2">
    <source>
        <dbReference type="ARBA" id="ARBA00023002"/>
    </source>
</evidence>